<feature type="non-terminal residue" evidence="1">
    <location>
        <position position="1"/>
    </location>
</feature>
<accession>A0A1A8WN80</accession>
<dbReference type="EMBL" id="FLQU01001749">
    <property type="protein sequence ID" value="SBS94350.1"/>
    <property type="molecule type" value="Genomic_DNA"/>
</dbReference>
<dbReference type="Proteomes" id="UP000078560">
    <property type="component" value="Unassembled WGS sequence"/>
</dbReference>
<sequence>TDHSKFILSSYLFDRKLIKEFCQCFYCSFCDNGAEIFENDYKYRIFCYNFVENVEIVYNKNKENPKLKKKRCKLLESLVSYNIHGNCVSSLHANYNNIDKLNTVLEMINTETSNKSKNHVFIKKINKSFYSSEWTKIKDINDYGENYDFIRNKSSMKDSDCYAFYNYLTKNSDLHKEIVDRYSKSRTRNGTWLFNRLKKKKILKDTLHGNYENEMLEDNYKHSDEDLSNIPLHITYQTS</sequence>
<dbReference type="AlphaFoldDB" id="A0A1A8WN80"/>
<organism evidence="1 2">
    <name type="scientific">Plasmodium ovale curtisi</name>
    <dbReference type="NCBI Taxonomy" id="864141"/>
    <lineage>
        <taxon>Eukaryota</taxon>
        <taxon>Sar</taxon>
        <taxon>Alveolata</taxon>
        <taxon>Apicomplexa</taxon>
        <taxon>Aconoidasida</taxon>
        <taxon>Haemosporida</taxon>
        <taxon>Plasmodiidae</taxon>
        <taxon>Plasmodium</taxon>
        <taxon>Plasmodium (Plasmodium)</taxon>
    </lineage>
</organism>
<evidence type="ECO:0000313" key="2">
    <source>
        <dbReference type="Proteomes" id="UP000078560"/>
    </source>
</evidence>
<name>A0A1A8WN80_PLAOA</name>
<evidence type="ECO:0008006" key="3">
    <source>
        <dbReference type="Google" id="ProtNLM"/>
    </source>
</evidence>
<evidence type="ECO:0000313" key="1">
    <source>
        <dbReference type="EMBL" id="SBS94350.1"/>
    </source>
</evidence>
<protein>
    <recommendedName>
        <fullName evidence="3">PIR Superfamily Protein</fullName>
    </recommendedName>
</protein>
<gene>
    <name evidence="1" type="ORF">POVCU2_0087500</name>
</gene>
<proteinExistence type="predicted"/>
<reference evidence="2" key="1">
    <citation type="submission" date="2016-05" db="EMBL/GenBank/DDBJ databases">
        <authorList>
            <person name="Naeem Raeece"/>
        </authorList>
    </citation>
    <scope>NUCLEOTIDE SEQUENCE [LARGE SCALE GENOMIC DNA]</scope>
</reference>